<dbReference type="Pfam" id="PF11009">
    <property type="entry name" value="BrxC"/>
    <property type="match status" value="1"/>
</dbReference>
<accession>A0ABV6HRA4</accession>
<comment type="caution">
    <text evidence="1">The sequence shown here is derived from an EMBL/GenBank/DDBJ whole genome shotgun (WGS) entry which is preliminary data.</text>
</comment>
<proteinExistence type="predicted"/>
<dbReference type="Gene3D" id="3.40.30.10">
    <property type="entry name" value="Glutaredoxin"/>
    <property type="match status" value="1"/>
</dbReference>
<reference evidence="1 2" key="1">
    <citation type="submission" date="2024-09" db="EMBL/GenBank/DDBJ databases">
        <authorList>
            <person name="Sun Q."/>
            <person name="Mori K."/>
        </authorList>
    </citation>
    <scope>NUCLEOTIDE SEQUENCE [LARGE SCALE GENOMIC DNA]</scope>
    <source>
        <strain evidence="1 2">CCM 7765</strain>
    </source>
</reference>
<dbReference type="EMBL" id="JBHLWO010000006">
    <property type="protein sequence ID" value="MFC0321421.1"/>
    <property type="molecule type" value="Genomic_DNA"/>
</dbReference>
<organism evidence="1 2">
    <name type="scientific">Olivibacter oleidegradans</name>
    <dbReference type="NCBI Taxonomy" id="760123"/>
    <lineage>
        <taxon>Bacteria</taxon>
        <taxon>Pseudomonadati</taxon>
        <taxon>Bacteroidota</taxon>
        <taxon>Sphingobacteriia</taxon>
        <taxon>Sphingobacteriales</taxon>
        <taxon>Sphingobacteriaceae</taxon>
        <taxon>Olivibacter</taxon>
    </lineage>
</organism>
<dbReference type="InterPro" id="IPR022551">
    <property type="entry name" value="BrxC"/>
</dbReference>
<dbReference type="RefSeq" id="WP_013668446.1">
    <property type="nucleotide sequence ID" value="NZ_JBHLWO010000006.1"/>
</dbReference>
<evidence type="ECO:0000313" key="1">
    <source>
        <dbReference type="EMBL" id="MFC0321421.1"/>
    </source>
</evidence>
<name>A0ABV6HRA4_9SPHI</name>
<dbReference type="NCBIfam" id="TIGR04019">
    <property type="entry name" value="B_thiol_YtxJ"/>
    <property type="match status" value="1"/>
</dbReference>
<dbReference type="Proteomes" id="UP001589774">
    <property type="component" value="Unassembled WGS sequence"/>
</dbReference>
<keyword evidence="2" id="KW-1185">Reference proteome</keyword>
<evidence type="ECO:0000313" key="2">
    <source>
        <dbReference type="Proteomes" id="UP001589774"/>
    </source>
</evidence>
<protein>
    <submittedName>
        <fullName evidence="1">Bacillithiol system redox-active protein YtxJ</fullName>
    </submittedName>
</protein>
<sequence length="110" mass="12689">MKWIELNTQDTLETIAASNSYAIIFKHSTRCPVSSMAKRTFEFESSLIPEETPVYLVDLIKYREISNQIADKWKVRHESPQVLLIKGDDCVYNESHNEIEVAKIVVKMAN</sequence>
<dbReference type="SUPFAM" id="SSF52833">
    <property type="entry name" value="Thioredoxin-like"/>
    <property type="match status" value="1"/>
</dbReference>
<dbReference type="InterPro" id="IPR036249">
    <property type="entry name" value="Thioredoxin-like_sf"/>
</dbReference>
<gene>
    <name evidence="1" type="primary">ytxJ</name>
    <name evidence="1" type="ORF">ACFFI0_24095</name>
</gene>